<evidence type="ECO:0000256" key="3">
    <source>
        <dbReference type="ARBA" id="ARBA00022691"/>
    </source>
</evidence>
<dbReference type="GO" id="GO:0006400">
    <property type="term" value="P:tRNA modification"/>
    <property type="evidence" value="ECO:0007669"/>
    <property type="project" value="UniProtKB-UniRule"/>
</dbReference>
<organism evidence="5 6">
    <name type="scientific">Glaciecola punicea ACAM 611</name>
    <dbReference type="NCBI Taxonomy" id="1121923"/>
    <lineage>
        <taxon>Bacteria</taxon>
        <taxon>Pseudomonadati</taxon>
        <taxon>Pseudomonadota</taxon>
        <taxon>Gammaproteobacteria</taxon>
        <taxon>Alteromonadales</taxon>
        <taxon>Alteromonadaceae</taxon>
        <taxon>Glaciecola</taxon>
    </lineage>
</organism>
<feature type="binding site" evidence="4">
    <location>
        <position position="115"/>
    </location>
    <ligand>
        <name>S-adenosyl-L-methionine</name>
        <dbReference type="ChEBI" id="CHEBI:59789"/>
    </ligand>
</feature>
<keyword evidence="3 4" id="KW-0949">S-adenosyl-L-methionine</keyword>
<dbReference type="GO" id="GO:0097697">
    <property type="term" value="F:tRNA (5-carboxymethoxyuridine(34)-5-O)-methyltransferase activity"/>
    <property type="evidence" value="ECO:0007669"/>
    <property type="project" value="UniProtKB-UniRule"/>
</dbReference>
<comment type="caution">
    <text evidence="5">The sequence shown here is derived from an EMBL/GenBank/DDBJ whole genome shotgun (WGS) entry which is preliminary data.</text>
</comment>
<proteinExistence type="inferred from homology"/>
<dbReference type="STRING" id="56804.BAE46_01845"/>
<dbReference type="InterPro" id="IPR033664">
    <property type="entry name" value="Cmo5U_methylTrfase"/>
</dbReference>
<comment type="function">
    <text evidence="4">Catalyzes the methylation of 5-carboxymethoxyuridine (cmo5U) to form 5-methoxycarbonylmethoxyuridine (mcmo5U) at position 34 in tRNAs.</text>
</comment>
<feature type="binding site" evidence="4">
    <location>
        <begin position="51"/>
        <end position="52"/>
    </location>
    <ligand>
        <name>S-adenosyl-L-methionine</name>
        <dbReference type="ChEBI" id="CHEBI:59789"/>
    </ligand>
</feature>
<evidence type="ECO:0000256" key="1">
    <source>
        <dbReference type="ARBA" id="ARBA00022603"/>
    </source>
</evidence>
<dbReference type="HAMAP" id="MF_02057">
    <property type="entry name" value="tRNA_methyltr_CmoM"/>
    <property type="match status" value="1"/>
</dbReference>
<keyword evidence="1 4" id="KW-0489">Methyltransferase</keyword>
<dbReference type="OrthoDB" id="4697647at2"/>
<dbReference type="eggNOG" id="COG2227">
    <property type="taxonomic scope" value="Bacteria"/>
</dbReference>
<evidence type="ECO:0000256" key="2">
    <source>
        <dbReference type="ARBA" id="ARBA00022679"/>
    </source>
</evidence>
<dbReference type="CDD" id="cd02440">
    <property type="entry name" value="AdoMet_MTases"/>
    <property type="match status" value="1"/>
</dbReference>
<keyword evidence="6" id="KW-1185">Reference proteome</keyword>
<dbReference type="Gene3D" id="3.40.50.150">
    <property type="entry name" value="Vaccinia Virus protein VP39"/>
    <property type="match status" value="1"/>
</dbReference>
<accession>H5TA62</accession>
<dbReference type="RefSeq" id="WP_006004077.1">
    <property type="nucleotide sequence ID" value="NZ_BAET01000008.1"/>
</dbReference>
<dbReference type="Pfam" id="PF13489">
    <property type="entry name" value="Methyltransf_23"/>
    <property type="match status" value="1"/>
</dbReference>
<reference evidence="5 6" key="1">
    <citation type="journal article" date="2012" name="J. Bacteriol.">
        <title>Genome sequence of proteorhodopsin-containing sea ice bacterium Glaciecola punicea ACAM 611T.</title>
        <authorList>
            <person name="Qin Q.-L."/>
            <person name="Xie B.-B."/>
            <person name="Shu Y.-L."/>
            <person name="Rong J.-C."/>
            <person name="Zhao D.-L."/>
            <person name="Zhang X.-Y."/>
            <person name="Chen X.-L."/>
            <person name="Zhou B.-C."/>
            <person name="Zhanga Y.-Z."/>
        </authorList>
    </citation>
    <scope>NUCLEOTIDE SEQUENCE [LARGE SCALE GENOMIC DNA]</scope>
    <source>
        <strain evidence="5 6">ACAM 611</strain>
    </source>
</reference>
<evidence type="ECO:0000256" key="4">
    <source>
        <dbReference type="HAMAP-Rule" id="MF_02057"/>
    </source>
</evidence>
<comment type="catalytic activity">
    <reaction evidence="4">
        <text>5-carboxymethoxyuridine(34) in tRNA + S-adenosyl-L-methionine = 5-methoxycarbonylmethoxyuridine(34) in tRNA + S-adenosyl-L-homocysteine</text>
        <dbReference type="Rhea" id="RHEA:54080"/>
        <dbReference type="Rhea" id="RHEA-COMP:13383"/>
        <dbReference type="Rhea" id="RHEA-COMP:13781"/>
        <dbReference type="ChEBI" id="CHEBI:57856"/>
        <dbReference type="ChEBI" id="CHEBI:59789"/>
        <dbReference type="ChEBI" id="CHEBI:136879"/>
        <dbReference type="ChEBI" id="CHEBI:138053"/>
    </reaction>
</comment>
<dbReference type="AlphaFoldDB" id="H5TA62"/>
<dbReference type="GO" id="GO:0032259">
    <property type="term" value="P:methylation"/>
    <property type="evidence" value="ECO:0007669"/>
    <property type="project" value="UniProtKB-KW"/>
</dbReference>
<dbReference type="EMBL" id="BAET01000008">
    <property type="protein sequence ID" value="GAB55189.1"/>
    <property type="molecule type" value="Genomic_DNA"/>
</dbReference>
<evidence type="ECO:0000313" key="5">
    <source>
        <dbReference type="EMBL" id="GAB55189.1"/>
    </source>
</evidence>
<dbReference type="EC" id="2.1.1.-" evidence="4"/>
<dbReference type="Proteomes" id="UP000053586">
    <property type="component" value="Unassembled WGS sequence"/>
</dbReference>
<dbReference type="InterPro" id="IPR029063">
    <property type="entry name" value="SAM-dependent_MTases_sf"/>
</dbReference>
<protein>
    <recommendedName>
        <fullName evidence="4">tRNA 5-carboxymethoxyuridine methyltransferase</fullName>
        <ecNumber evidence="4">2.1.1.-</ecNumber>
    </recommendedName>
    <alternativeName>
        <fullName evidence="4">cmo5U methyltransferase</fullName>
    </alternativeName>
</protein>
<evidence type="ECO:0000313" key="6">
    <source>
        <dbReference type="Proteomes" id="UP000053586"/>
    </source>
</evidence>
<feature type="binding site" evidence="4">
    <location>
        <position position="28"/>
    </location>
    <ligand>
        <name>S-adenosyl-L-methionine</name>
        <dbReference type="ChEBI" id="CHEBI:59789"/>
    </ligand>
</feature>
<name>H5TA62_9ALTE</name>
<reference evidence="5 6" key="2">
    <citation type="journal article" date="2017" name="Antonie Van Leeuwenhoek">
        <title>Rhizobium rhizosphaerae sp. nov., a novel species isolated from rice rhizosphere.</title>
        <authorList>
            <person name="Zhao J.J."/>
            <person name="Zhang J."/>
            <person name="Zhang R.J."/>
            <person name="Zhang C.W."/>
            <person name="Yin H.Q."/>
            <person name="Zhang X.X."/>
        </authorList>
    </citation>
    <scope>NUCLEOTIDE SEQUENCE [LARGE SCALE GENOMIC DNA]</scope>
    <source>
        <strain evidence="5 6">ACAM 611</strain>
    </source>
</reference>
<feature type="binding site" evidence="4">
    <location>
        <position position="72"/>
    </location>
    <ligand>
        <name>S-adenosyl-L-methionine</name>
        <dbReference type="ChEBI" id="CHEBI:59789"/>
    </ligand>
</feature>
<dbReference type="SUPFAM" id="SSF53335">
    <property type="entry name" value="S-adenosyl-L-methionine-dependent methyltransferases"/>
    <property type="match status" value="1"/>
</dbReference>
<keyword evidence="4" id="KW-0819">tRNA processing</keyword>
<comment type="caution">
    <text evidence="4">Lacks conserved residue(s) required for the propagation of feature annotation.</text>
</comment>
<sequence>MKIPASSFNGIANKFDQNIYGTSKGRLRHQLLLHFLAKELNSSKMDVLDLGGGTGMMSLEFAKRGHNVTVLDMSQDALDIAKERLRVFSNTQYILSDLTHAIEQRSVKYDFIICHAVLEWLLQPLPAVLNMRHLLKPNGQMSLTFFNHDAKVFSNVLYANFDYVERGLPSKNTVRLNPHNAQKPKEVLSWLNDSAEFTVKKSRGIRCFHDYMSDKTKIDAMYQQLFDMEVKYSDAEPYKWLGKYFHIMLEAS</sequence>
<gene>
    <name evidence="5" type="primary">smtA</name>
    <name evidence="4" type="synonym">cmoM</name>
    <name evidence="5" type="ORF">GPUN_1058</name>
</gene>
<dbReference type="PANTHER" id="PTHR43464:SF19">
    <property type="entry name" value="UBIQUINONE BIOSYNTHESIS O-METHYLTRANSFERASE, MITOCHONDRIAL"/>
    <property type="match status" value="1"/>
</dbReference>
<dbReference type="PANTHER" id="PTHR43464">
    <property type="entry name" value="METHYLTRANSFERASE"/>
    <property type="match status" value="1"/>
</dbReference>
<comment type="similarity">
    <text evidence="4">Belongs to the class I-like SAM-binding methyltransferase superfamily. CmoM family.</text>
</comment>
<keyword evidence="2 4" id="KW-0808">Transferase</keyword>